<organism evidence="1">
    <name type="scientific">Schistocephalus solidus</name>
    <name type="common">Tapeworm</name>
    <dbReference type="NCBI Taxonomy" id="70667"/>
    <lineage>
        <taxon>Eukaryota</taxon>
        <taxon>Metazoa</taxon>
        <taxon>Spiralia</taxon>
        <taxon>Lophotrochozoa</taxon>
        <taxon>Platyhelminthes</taxon>
        <taxon>Cestoda</taxon>
        <taxon>Eucestoda</taxon>
        <taxon>Diphyllobothriidea</taxon>
        <taxon>Diphyllobothriidae</taxon>
        <taxon>Schistocephalus</taxon>
    </lineage>
</organism>
<dbReference type="AlphaFoldDB" id="A0A0X3PZK4"/>
<reference evidence="1" key="1">
    <citation type="submission" date="2016-01" db="EMBL/GenBank/DDBJ databases">
        <title>Reference transcriptome for the parasite Schistocephalus solidus: insights into the molecular evolution of parasitism.</title>
        <authorList>
            <person name="Hebert F.O."/>
            <person name="Grambauer S."/>
            <person name="Barber I."/>
            <person name="Landry C.R."/>
            <person name="Aubin-Horth N."/>
        </authorList>
    </citation>
    <scope>NUCLEOTIDE SEQUENCE</scope>
</reference>
<protein>
    <submittedName>
        <fullName evidence="1">Uncharacterized protein</fullName>
    </submittedName>
</protein>
<accession>A0A0X3PZK4</accession>
<sequence length="152" mass="17860">MRVLEKRFLGLQFRYNFWDPLHRNVMVGSKAAMVSWFWLTKTKDRLIGRRRLATEERETGMNISDLLPVLSQFYIEPKSTKRQACLETRSVNSVQTWLANFRIRVQPSVVSTQHYTSDTIIFQRSISSVCSSFLLKTPTRLYGMEKDKNPLH</sequence>
<evidence type="ECO:0000313" key="1">
    <source>
        <dbReference type="EMBL" id="JAP52696.1"/>
    </source>
</evidence>
<name>A0A0X3PZK4_SCHSO</name>
<proteinExistence type="predicted"/>
<gene>
    <name evidence="1" type="ORF">TR127365</name>
</gene>
<dbReference type="EMBL" id="GEEE01010529">
    <property type="protein sequence ID" value="JAP52696.1"/>
    <property type="molecule type" value="Transcribed_RNA"/>
</dbReference>